<dbReference type="GO" id="GO:0005886">
    <property type="term" value="C:plasma membrane"/>
    <property type="evidence" value="ECO:0007669"/>
    <property type="project" value="UniProtKB-SubCell"/>
</dbReference>
<evidence type="ECO:0000256" key="5">
    <source>
        <dbReference type="ARBA" id="ARBA00023136"/>
    </source>
</evidence>
<feature type="transmembrane region" description="Helical" evidence="7">
    <location>
        <begin position="135"/>
        <end position="165"/>
    </location>
</feature>
<keyword evidence="4 7" id="KW-1133">Transmembrane helix</keyword>
<dbReference type="RefSeq" id="WP_155985205.1">
    <property type="nucleotide sequence ID" value="NZ_AP031462.1"/>
</dbReference>
<feature type="transmembrane region" description="Helical" evidence="7">
    <location>
        <begin position="250"/>
        <end position="270"/>
    </location>
</feature>
<keyword evidence="3 7" id="KW-0812">Transmembrane</keyword>
<evidence type="ECO:0000313" key="9">
    <source>
        <dbReference type="Proteomes" id="UP000254919"/>
    </source>
</evidence>
<comment type="subcellular location">
    <subcellularLocation>
        <location evidence="1">Cell membrane</location>
        <topology evidence="1">Multi-pass membrane protein</topology>
    </subcellularLocation>
</comment>
<gene>
    <name evidence="8" type="primary">yihY_2</name>
    <name evidence="8" type="ORF">NCTC13291_02160</name>
</gene>
<keyword evidence="5 7" id="KW-0472">Membrane</keyword>
<dbReference type="InterPro" id="IPR017039">
    <property type="entry name" value="Virul_fac_BrkB"/>
</dbReference>
<dbReference type="NCBIfam" id="TIGR00765">
    <property type="entry name" value="yihY_not_rbn"/>
    <property type="match status" value="1"/>
</dbReference>
<accession>A0A379N281</accession>
<evidence type="ECO:0000313" key="8">
    <source>
        <dbReference type="EMBL" id="SUE40593.1"/>
    </source>
</evidence>
<feature type="transmembrane region" description="Helical" evidence="7">
    <location>
        <begin position="27"/>
        <end position="50"/>
    </location>
</feature>
<dbReference type="PIRSF" id="PIRSF035875">
    <property type="entry name" value="RNase_BN"/>
    <property type="match status" value="1"/>
</dbReference>
<dbReference type="EMBL" id="UGVN01000001">
    <property type="protein sequence ID" value="SUE40593.1"/>
    <property type="molecule type" value="Genomic_DNA"/>
</dbReference>
<feature type="region of interest" description="Disordered" evidence="6">
    <location>
        <begin position="284"/>
        <end position="313"/>
    </location>
</feature>
<evidence type="ECO:0000256" key="6">
    <source>
        <dbReference type="SAM" id="MobiDB-lite"/>
    </source>
</evidence>
<evidence type="ECO:0000256" key="4">
    <source>
        <dbReference type="ARBA" id="ARBA00022989"/>
    </source>
</evidence>
<name>A0A379N281_9PROT</name>
<evidence type="ECO:0000256" key="2">
    <source>
        <dbReference type="ARBA" id="ARBA00022475"/>
    </source>
</evidence>
<dbReference type="PANTHER" id="PTHR30213:SF1">
    <property type="entry name" value="INNER MEMBRANE PROTEIN YHJD"/>
    <property type="match status" value="1"/>
</dbReference>
<dbReference type="PANTHER" id="PTHR30213">
    <property type="entry name" value="INNER MEMBRANE PROTEIN YHJD"/>
    <property type="match status" value="1"/>
</dbReference>
<sequence length="313" mass="33715">MRRVWRVVKESVLLFFEDDAMTRGAAIAYYAIFSVAPILVIAVAIAGYVFGAEAAQKAVETQLNEIVGPQATEFVLSLLRSASHFGSGLTATLISLVGILVTASGLFSAVEASLNAILDVPPPRSTVWALIRTRLLGVGLVISVGFLLIVLLLANTVMAALQVYLNLLPWTQVVLQLLNTGVSFLLLSLAIGVLYRVLPNRWLSWREVMVGAVVTAVLLLFGRFGISLYLSQASIASTYGAAGTLFVMLLWIYYSTLIFLFGAECVKCYARHYGGGRIRRKEKGDDASLTAHPAEGAGMIPARPIPPQAKARS</sequence>
<feature type="transmembrane region" description="Helical" evidence="7">
    <location>
        <begin position="89"/>
        <end position="114"/>
    </location>
</feature>
<keyword evidence="2" id="KW-1003">Cell membrane</keyword>
<protein>
    <submittedName>
        <fullName evidence="8">Ribonuclease BN/uncharacterized domain fusion protein</fullName>
    </submittedName>
</protein>
<proteinExistence type="predicted"/>
<dbReference type="Proteomes" id="UP000254919">
    <property type="component" value="Unassembled WGS sequence"/>
</dbReference>
<evidence type="ECO:0000256" key="3">
    <source>
        <dbReference type="ARBA" id="ARBA00022692"/>
    </source>
</evidence>
<feature type="transmembrane region" description="Helical" evidence="7">
    <location>
        <begin position="177"/>
        <end position="198"/>
    </location>
</feature>
<dbReference type="AlphaFoldDB" id="A0A379N281"/>
<evidence type="ECO:0000256" key="1">
    <source>
        <dbReference type="ARBA" id="ARBA00004651"/>
    </source>
</evidence>
<feature type="transmembrane region" description="Helical" evidence="7">
    <location>
        <begin position="210"/>
        <end position="230"/>
    </location>
</feature>
<organism evidence="8 9">
    <name type="scientific">Roseomonas mucosa</name>
    <dbReference type="NCBI Taxonomy" id="207340"/>
    <lineage>
        <taxon>Bacteria</taxon>
        <taxon>Pseudomonadati</taxon>
        <taxon>Pseudomonadota</taxon>
        <taxon>Alphaproteobacteria</taxon>
        <taxon>Acetobacterales</taxon>
        <taxon>Roseomonadaceae</taxon>
        <taxon>Roseomonas</taxon>
    </lineage>
</organism>
<evidence type="ECO:0000256" key="7">
    <source>
        <dbReference type="SAM" id="Phobius"/>
    </source>
</evidence>
<reference evidence="8 9" key="1">
    <citation type="submission" date="2018-06" db="EMBL/GenBank/DDBJ databases">
        <authorList>
            <consortium name="Pathogen Informatics"/>
            <person name="Doyle S."/>
        </authorList>
    </citation>
    <scope>NUCLEOTIDE SEQUENCE [LARGE SCALE GENOMIC DNA]</scope>
    <source>
        <strain evidence="8 9">NCTC13291</strain>
    </source>
</reference>
<dbReference type="Pfam" id="PF03631">
    <property type="entry name" value="Virul_fac_BrkB"/>
    <property type="match status" value="1"/>
</dbReference>